<dbReference type="SUPFAM" id="SSF46689">
    <property type="entry name" value="Homeodomain-like"/>
    <property type="match status" value="1"/>
</dbReference>
<dbReference type="InterPro" id="IPR009057">
    <property type="entry name" value="Homeodomain-like_sf"/>
</dbReference>
<evidence type="ECO:0000256" key="3">
    <source>
        <dbReference type="SAM" id="MobiDB-lite"/>
    </source>
</evidence>
<organism evidence="5 6">
    <name type="scientific">Limnobacter thiooxidans</name>
    <dbReference type="NCBI Taxonomy" id="131080"/>
    <lineage>
        <taxon>Bacteria</taxon>
        <taxon>Pseudomonadati</taxon>
        <taxon>Pseudomonadota</taxon>
        <taxon>Betaproteobacteria</taxon>
        <taxon>Burkholderiales</taxon>
        <taxon>Burkholderiaceae</taxon>
        <taxon>Limnobacter</taxon>
    </lineage>
</organism>
<evidence type="ECO:0000313" key="6">
    <source>
        <dbReference type="Proteomes" id="UP001329151"/>
    </source>
</evidence>
<evidence type="ECO:0000313" key="5">
    <source>
        <dbReference type="EMBL" id="BET27588.1"/>
    </source>
</evidence>
<accession>A0AA86J202</accession>
<dbReference type="AlphaFoldDB" id="A0AA86J202"/>
<protein>
    <submittedName>
        <fullName evidence="5">TetR family transcriptional regulator</fullName>
    </submittedName>
</protein>
<evidence type="ECO:0000256" key="2">
    <source>
        <dbReference type="PROSITE-ProRule" id="PRU00335"/>
    </source>
</evidence>
<feature type="region of interest" description="Disordered" evidence="3">
    <location>
        <begin position="1"/>
        <end position="21"/>
    </location>
</feature>
<dbReference type="RefSeq" id="WP_130557348.1">
    <property type="nucleotide sequence ID" value="NZ_AP028947.1"/>
</dbReference>
<dbReference type="EMBL" id="AP028947">
    <property type="protein sequence ID" value="BET27588.1"/>
    <property type="molecule type" value="Genomic_DNA"/>
</dbReference>
<dbReference type="Pfam" id="PF00440">
    <property type="entry name" value="TetR_N"/>
    <property type="match status" value="1"/>
</dbReference>
<dbReference type="InterPro" id="IPR001647">
    <property type="entry name" value="HTH_TetR"/>
</dbReference>
<keyword evidence="6" id="KW-1185">Reference proteome</keyword>
<evidence type="ECO:0000259" key="4">
    <source>
        <dbReference type="PROSITE" id="PS50977"/>
    </source>
</evidence>
<dbReference type="PANTHER" id="PTHR43479">
    <property type="entry name" value="ACREF/ENVCD OPERON REPRESSOR-RELATED"/>
    <property type="match status" value="1"/>
</dbReference>
<feature type="compositionally biased region" description="Polar residues" evidence="3">
    <location>
        <begin position="1"/>
        <end position="10"/>
    </location>
</feature>
<dbReference type="GO" id="GO:0003677">
    <property type="term" value="F:DNA binding"/>
    <property type="evidence" value="ECO:0007669"/>
    <property type="project" value="UniProtKB-UniRule"/>
</dbReference>
<sequence>MKNLSKSDTGSRLYGGESTENRVQRRREQFLDAGLLLFGTVGFKSTSVRGLCRQAKLTDRYFYESFASVEEVLVAVYEREIQRLIAAVFGQIRNMEPGTPIAELARPALHAFFEGARDPVVAKTVWFEVLGVSDRVNKLYLDTVSEFGQLLLMMIKGLYPKLALSATQEQLLTTGMVGAINQSTMAWIVSGFATPVEDLVEANLMILEGLGLRLNLQ</sequence>
<evidence type="ECO:0000256" key="1">
    <source>
        <dbReference type="ARBA" id="ARBA00023125"/>
    </source>
</evidence>
<name>A0AA86J202_9BURK</name>
<keyword evidence="1 2" id="KW-0238">DNA-binding</keyword>
<dbReference type="Proteomes" id="UP001329151">
    <property type="component" value="Chromosome"/>
</dbReference>
<reference evidence="5 6" key="1">
    <citation type="submission" date="2023-10" db="EMBL/GenBank/DDBJ databases">
        <title>Complete Genome Sequence of Limnobacter thiooxidans CS-K2T, Isolated from freshwater lake sediments in Bavaria, Germany.</title>
        <authorList>
            <person name="Naruki M."/>
            <person name="Watanabe A."/>
            <person name="Warashina T."/>
            <person name="Morita T."/>
            <person name="Arakawa K."/>
        </authorList>
    </citation>
    <scope>NUCLEOTIDE SEQUENCE [LARGE SCALE GENOMIC DNA]</scope>
    <source>
        <strain evidence="5 6">CS-K2</strain>
    </source>
</reference>
<dbReference type="PROSITE" id="PS50977">
    <property type="entry name" value="HTH_TETR_2"/>
    <property type="match status" value="1"/>
</dbReference>
<dbReference type="KEGG" id="lto:RGQ30_30890"/>
<dbReference type="PANTHER" id="PTHR43479:SF11">
    <property type="entry name" value="ACREF_ENVCD OPERON REPRESSOR-RELATED"/>
    <property type="match status" value="1"/>
</dbReference>
<gene>
    <name evidence="5" type="ORF">RGQ30_30890</name>
</gene>
<feature type="domain" description="HTH tetR-type" evidence="4">
    <location>
        <begin position="24"/>
        <end position="84"/>
    </location>
</feature>
<dbReference type="Gene3D" id="1.10.357.10">
    <property type="entry name" value="Tetracycline Repressor, domain 2"/>
    <property type="match status" value="1"/>
</dbReference>
<dbReference type="InterPro" id="IPR050624">
    <property type="entry name" value="HTH-type_Tx_Regulator"/>
</dbReference>
<feature type="DNA-binding region" description="H-T-H motif" evidence="2">
    <location>
        <begin position="47"/>
        <end position="66"/>
    </location>
</feature>
<proteinExistence type="predicted"/>